<gene>
    <name evidence="5" type="ordered locus">Fleli_1100</name>
</gene>
<name>I4AHV3_BERLS</name>
<dbReference type="Proteomes" id="UP000006054">
    <property type="component" value="Chromosome"/>
</dbReference>
<keyword evidence="3" id="KW-0812">Transmembrane</keyword>
<dbReference type="Pfam" id="PF07228">
    <property type="entry name" value="SpoIIE"/>
    <property type="match status" value="1"/>
</dbReference>
<evidence type="ECO:0000313" key="6">
    <source>
        <dbReference type="Proteomes" id="UP000006054"/>
    </source>
</evidence>
<feature type="transmembrane region" description="Helical" evidence="3">
    <location>
        <begin position="107"/>
        <end position="124"/>
    </location>
</feature>
<organism evidence="5 6">
    <name type="scientific">Bernardetia litoralis (strain ATCC 23117 / DSM 6794 / NBRC 15988 / NCIMB 1366 / Fx l1 / Sio-4)</name>
    <name type="common">Flexibacter litoralis</name>
    <dbReference type="NCBI Taxonomy" id="880071"/>
    <lineage>
        <taxon>Bacteria</taxon>
        <taxon>Pseudomonadati</taxon>
        <taxon>Bacteroidota</taxon>
        <taxon>Cytophagia</taxon>
        <taxon>Cytophagales</taxon>
        <taxon>Bernardetiaceae</taxon>
        <taxon>Bernardetia</taxon>
    </lineage>
</organism>
<feature type="transmembrane region" description="Helical" evidence="3">
    <location>
        <begin position="30"/>
        <end position="50"/>
    </location>
</feature>
<dbReference type="Gene3D" id="3.60.40.10">
    <property type="entry name" value="PPM-type phosphatase domain"/>
    <property type="match status" value="1"/>
</dbReference>
<keyword evidence="6" id="KW-1185">Reference proteome</keyword>
<protein>
    <submittedName>
        <fullName evidence="5">Stage II sporulation protein E (SpoIIE)</fullName>
    </submittedName>
</protein>
<dbReference type="GO" id="GO:0016791">
    <property type="term" value="F:phosphatase activity"/>
    <property type="evidence" value="ECO:0007669"/>
    <property type="project" value="TreeGrafter"/>
</dbReference>
<dbReference type="InterPro" id="IPR036457">
    <property type="entry name" value="PPM-type-like_dom_sf"/>
</dbReference>
<keyword evidence="1" id="KW-0378">Hydrolase</keyword>
<evidence type="ECO:0000313" key="5">
    <source>
        <dbReference type="EMBL" id="AFM03538.1"/>
    </source>
</evidence>
<feature type="domain" description="B12-binding N-terminal" evidence="4">
    <location>
        <begin position="214"/>
        <end position="314"/>
    </location>
</feature>
<dbReference type="RefSeq" id="WP_014796995.1">
    <property type="nucleotide sequence ID" value="NC_018018.1"/>
</dbReference>
<feature type="transmembrane region" description="Helical" evidence="3">
    <location>
        <begin position="165"/>
        <end position="186"/>
    </location>
</feature>
<sequence>MSFITDIWQKISALGIDDSMERSERKRVRLVNQINFLILFAIPAFCILYSFMRWELVIVVFGIAIPFIINLFLNATKKTTLSKITTYFSFWFAVAILTPFLGKNSGIGHLFYLVGIVPFLIYPIKEKAKIIFLSIFSCISVIVVYIVGIMYGLEDWGLLNSSQQHIVYIAIILLMFVVIAMFVGSLSANNEQFESELIQTLKETEELQAITNEQNEELTTVEKSLQNALKKVEGDKKEIIQKNNELQAQEEEMRQTLEELTSVNEQIMKQEEVLRLKVEENKLQLYQIEQQEELMRNSFADLQEKTEQMEAQEVIMQQAMEEMNRINEKLQASEQILESEVKRRTAQIGEQNKALENSFQALESKTRTLHQSINYAKRIQSAILPPKMVVRALFPKSFIFYKPKDVVSGDFYWVDRKVDENGSMRIAIAAVDCTGHGVPGAIMSMIGYNLLNQFSNQVTLEAPNLLVEKLHNGVIESLQQKHTENRDGMDLSLCVYDVEKQTIDFVGAKNPLIYIQDDILHEIKGTNASVGGAFYKNRQVNFEKYTIDVSKPTTIYLYSDGYQDQFGGEKGRKFMKAKFKQLLLDNHKKTMEEQHQIFSRTFDDWKKNTDQVDDVLLIGFQINPK</sequence>
<dbReference type="PANTHER" id="PTHR43156">
    <property type="entry name" value="STAGE II SPORULATION PROTEIN E-RELATED"/>
    <property type="match status" value="1"/>
</dbReference>
<dbReference type="PANTHER" id="PTHR43156:SF9">
    <property type="entry name" value="HAMP DOMAIN-CONTAINING PROTEIN"/>
    <property type="match status" value="1"/>
</dbReference>
<keyword evidence="2" id="KW-0175">Coiled coil</keyword>
<dbReference type="HOGENOM" id="CLU_437273_0_0_10"/>
<dbReference type="InterPro" id="IPR003759">
    <property type="entry name" value="Cbl-bd_cap"/>
</dbReference>
<evidence type="ECO:0000256" key="2">
    <source>
        <dbReference type="SAM" id="Coils"/>
    </source>
</evidence>
<proteinExistence type="predicted"/>
<feature type="transmembrane region" description="Helical" evidence="3">
    <location>
        <begin position="56"/>
        <end position="73"/>
    </location>
</feature>
<dbReference type="eggNOG" id="COG2208">
    <property type="taxonomic scope" value="Bacteria"/>
</dbReference>
<dbReference type="InterPro" id="IPR001932">
    <property type="entry name" value="PPM-type_phosphatase-like_dom"/>
</dbReference>
<dbReference type="InterPro" id="IPR052016">
    <property type="entry name" value="Bact_Sigma-Reg"/>
</dbReference>
<evidence type="ECO:0000256" key="3">
    <source>
        <dbReference type="SAM" id="Phobius"/>
    </source>
</evidence>
<keyword evidence="3" id="KW-0472">Membrane</keyword>
<dbReference type="eggNOG" id="COG3064">
    <property type="taxonomic scope" value="Bacteria"/>
</dbReference>
<evidence type="ECO:0000259" key="4">
    <source>
        <dbReference type="PROSITE" id="PS51337"/>
    </source>
</evidence>
<dbReference type="eggNOG" id="COG1268">
    <property type="taxonomic scope" value="Bacteria"/>
</dbReference>
<evidence type="ECO:0000256" key="1">
    <source>
        <dbReference type="ARBA" id="ARBA00022801"/>
    </source>
</evidence>
<dbReference type="KEGG" id="fli:Fleli_1100"/>
<reference evidence="6" key="1">
    <citation type="submission" date="2012-06" db="EMBL/GenBank/DDBJ databases">
        <title>The complete genome of Flexibacter litoralis DSM 6794.</title>
        <authorList>
            <person name="Lucas S."/>
            <person name="Copeland A."/>
            <person name="Lapidus A."/>
            <person name="Glavina del Rio T."/>
            <person name="Dalin E."/>
            <person name="Tice H."/>
            <person name="Bruce D."/>
            <person name="Goodwin L."/>
            <person name="Pitluck S."/>
            <person name="Peters L."/>
            <person name="Ovchinnikova G."/>
            <person name="Lu M."/>
            <person name="Kyrpides N."/>
            <person name="Mavromatis K."/>
            <person name="Ivanova N."/>
            <person name="Brettin T."/>
            <person name="Detter J.C."/>
            <person name="Han C."/>
            <person name="Larimer F."/>
            <person name="Land M."/>
            <person name="Hauser L."/>
            <person name="Markowitz V."/>
            <person name="Cheng J.-F."/>
            <person name="Hugenholtz P."/>
            <person name="Woyke T."/>
            <person name="Wu D."/>
            <person name="Spring S."/>
            <person name="Lang E."/>
            <person name="Kopitz M."/>
            <person name="Brambilla E."/>
            <person name="Klenk H.-P."/>
            <person name="Eisen J.A."/>
        </authorList>
    </citation>
    <scope>NUCLEOTIDE SEQUENCE [LARGE SCALE GENOMIC DNA]</scope>
    <source>
        <strain evidence="6">ATCC 23117 / DSM 6794 / NBRC 15988 / NCIMB 1366 / Sio-4</strain>
    </source>
</reference>
<feature type="transmembrane region" description="Helical" evidence="3">
    <location>
        <begin position="85"/>
        <end position="101"/>
    </location>
</feature>
<feature type="coiled-coil region" evidence="2">
    <location>
        <begin position="211"/>
        <end position="343"/>
    </location>
</feature>
<dbReference type="PROSITE" id="PS51337">
    <property type="entry name" value="B12_BINDING_NTER"/>
    <property type="match status" value="1"/>
</dbReference>
<dbReference type="EMBL" id="CP003345">
    <property type="protein sequence ID" value="AFM03538.1"/>
    <property type="molecule type" value="Genomic_DNA"/>
</dbReference>
<keyword evidence="3" id="KW-1133">Transmembrane helix</keyword>
<dbReference type="STRING" id="880071.Fleli_1100"/>
<accession>I4AHV3</accession>
<dbReference type="AlphaFoldDB" id="I4AHV3"/>
<feature type="transmembrane region" description="Helical" evidence="3">
    <location>
        <begin position="131"/>
        <end position="153"/>
    </location>
</feature>
<dbReference type="OrthoDB" id="9797341at2"/>